<organism evidence="5 6">
    <name type="scientific">Streptomyces zinciresistens K42</name>
    <dbReference type="NCBI Taxonomy" id="700597"/>
    <lineage>
        <taxon>Bacteria</taxon>
        <taxon>Bacillati</taxon>
        <taxon>Actinomycetota</taxon>
        <taxon>Actinomycetes</taxon>
        <taxon>Kitasatosporales</taxon>
        <taxon>Streptomycetaceae</taxon>
        <taxon>Streptomyces</taxon>
    </lineage>
</organism>
<dbReference type="InterPro" id="IPR036568">
    <property type="entry name" value="GGCT-like_sf"/>
</dbReference>
<gene>
    <name evidence="5" type="ORF">SZN_11373</name>
</gene>
<name>G2G9V4_9ACTN</name>
<proteinExistence type="inferred from homology"/>
<feature type="domain" description="Gamma-glutamylcyclotransferase AIG2-like" evidence="4">
    <location>
        <begin position="21"/>
        <end position="146"/>
    </location>
</feature>
<feature type="active site" description="Proton acceptor" evidence="2">
    <location>
        <position position="94"/>
    </location>
</feature>
<dbReference type="GO" id="GO:0005829">
    <property type="term" value="C:cytosol"/>
    <property type="evidence" value="ECO:0007669"/>
    <property type="project" value="TreeGrafter"/>
</dbReference>
<evidence type="ECO:0000256" key="1">
    <source>
        <dbReference type="ARBA" id="ARBA00008861"/>
    </source>
</evidence>
<comment type="caution">
    <text evidence="5">The sequence shown here is derived from an EMBL/GenBank/DDBJ whole genome shotgun (WGS) entry which is preliminary data.</text>
</comment>
<dbReference type="InterPro" id="IPR013024">
    <property type="entry name" value="GGCT-like"/>
</dbReference>
<protein>
    <recommendedName>
        <fullName evidence="3">Gamma-glutamylcyclotransferase family protein</fullName>
    </recommendedName>
</protein>
<dbReference type="PATRIC" id="fig|700597.3.peg.2227"/>
<accession>G2G9V4</accession>
<dbReference type="AlphaFoldDB" id="G2G9V4"/>
<dbReference type="InterPro" id="IPR009288">
    <property type="entry name" value="AIG2-like_dom"/>
</dbReference>
<dbReference type="GO" id="GO:0061929">
    <property type="term" value="F:gamma-glutamylaminecyclotransferase activity"/>
    <property type="evidence" value="ECO:0007669"/>
    <property type="project" value="InterPro"/>
</dbReference>
<comment type="similarity">
    <text evidence="1 3">Belongs to the gamma-glutamylcyclotransferase family.</text>
</comment>
<dbReference type="PANTHER" id="PTHR12510">
    <property type="entry name" value="TROPONIN C-AKIN-1 PROTEIN"/>
    <property type="match status" value="1"/>
</dbReference>
<evidence type="ECO:0000256" key="3">
    <source>
        <dbReference type="RuleBase" id="RU367036"/>
    </source>
</evidence>
<dbReference type="SUPFAM" id="SSF110857">
    <property type="entry name" value="Gamma-glutamyl cyclotransferase-like"/>
    <property type="match status" value="1"/>
</dbReference>
<dbReference type="OrthoDB" id="5070127at2"/>
<dbReference type="Pfam" id="PF06094">
    <property type="entry name" value="GGACT"/>
    <property type="match status" value="1"/>
</dbReference>
<dbReference type="InterPro" id="IPR039126">
    <property type="entry name" value="GGACT"/>
</dbReference>
<keyword evidence="6" id="KW-1185">Reference proteome</keyword>
<dbReference type="Proteomes" id="UP000004217">
    <property type="component" value="Unassembled WGS sequence"/>
</dbReference>
<evidence type="ECO:0000313" key="5">
    <source>
        <dbReference type="EMBL" id="EGX59665.1"/>
    </source>
</evidence>
<sequence>MTGEQYQKGGEPVFTTEQRPVFVYGTLRAGQGNYFGILEGTTIQERPAILNDYAIFGSGVPFAIQRDGRKVVGEVMDVDPEQWPDVLRRLDRLEGYRGEGRNNMYDRKVRTVTLADGSEIEAYVYLAGESSRRWFTDAEEIPDGDFVKAESR</sequence>
<evidence type="ECO:0000313" key="6">
    <source>
        <dbReference type="Proteomes" id="UP000004217"/>
    </source>
</evidence>
<dbReference type="EMBL" id="AGBF01000026">
    <property type="protein sequence ID" value="EGX59665.1"/>
    <property type="molecule type" value="Genomic_DNA"/>
</dbReference>
<dbReference type="PANTHER" id="PTHR12510:SF4">
    <property type="entry name" value="GAMMA-GLUTAMYLAMINECYCLOTRANSFERASE"/>
    <property type="match status" value="1"/>
</dbReference>
<evidence type="ECO:0000256" key="2">
    <source>
        <dbReference type="PIRSR" id="PIRSR639126-1"/>
    </source>
</evidence>
<dbReference type="CDD" id="cd06661">
    <property type="entry name" value="GGCT_like"/>
    <property type="match status" value="1"/>
</dbReference>
<dbReference type="Gene3D" id="3.10.490.10">
    <property type="entry name" value="Gamma-glutamyl cyclotransferase-like"/>
    <property type="match status" value="1"/>
</dbReference>
<reference evidence="5 6" key="1">
    <citation type="submission" date="2011-08" db="EMBL/GenBank/DDBJ databases">
        <authorList>
            <person name="Lin Y."/>
            <person name="Hao X."/>
            <person name="Johnstone L."/>
            <person name="Miller S.J."/>
            <person name="Wei G."/>
            <person name="Rensing C."/>
        </authorList>
    </citation>
    <scope>NUCLEOTIDE SEQUENCE [LARGE SCALE GENOMIC DNA]</scope>
    <source>
        <strain evidence="5 6">K42</strain>
    </source>
</reference>
<evidence type="ECO:0000259" key="4">
    <source>
        <dbReference type="Pfam" id="PF06094"/>
    </source>
</evidence>